<evidence type="ECO:0000313" key="1">
    <source>
        <dbReference type="EMBL" id="GFO12200.1"/>
    </source>
</evidence>
<dbReference type="Proteomes" id="UP000735302">
    <property type="component" value="Unassembled WGS sequence"/>
</dbReference>
<protein>
    <submittedName>
        <fullName evidence="1">Uncharacterized protein</fullName>
    </submittedName>
</protein>
<comment type="caution">
    <text evidence="1">The sequence shown here is derived from an EMBL/GenBank/DDBJ whole genome shotgun (WGS) entry which is preliminary data.</text>
</comment>
<keyword evidence="2" id="KW-1185">Reference proteome</keyword>
<dbReference type="AlphaFoldDB" id="A0AAV4AY49"/>
<organism evidence="1 2">
    <name type="scientific">Plakobranchus ocellatus</name>
    <dbReference type="NCBI Taxonomy" id="259542"/>
    <lineage>
        <taxon>Eukaryota</taxon>
        <taxon>Metazoa</taxon>
        <taxon>Spiralia</taxon>
        <taxon>Lophotrochozoa</taxon>
        <taxon>Mollusca</taxon>
        <taxon>Gastropoda</taxon>
        <taxon>Heterobranchia</taxon>
        <taxon>Euthyneura</taxon>
        <taxon>Panpulmonata</taxon>
        <taxon>Sacoglossa</taxon>
        <taxon>Placobranchoidea</taxon>
        <taxon>Plakobranchidae</taxon>
        <taxon>Plakobranchus</taxon>
    </lineage>
</organism>
<gene>
    <name evidence="1" type="ORF">PoB_003870500</name>
</gene>
<evidence type="ECO:0000313" key="2">
    <source>
        <dbReference type="Proteomes" id="UP000735302"/>
    </source>
</evidence>
<name>A0AAV4AY49_9GAST</name>
<accession>A0AAV4AY49</accession>
<proteinExistence type="predicted"/>
<sequence>MRWIPLNSFKLLTYRQAVYSVAHHAALCVRLSSCVLMMAKFQIRINHNNYAPYANLMKHSEGKKQTTVSMYKQAAGCGSVVATLAQVSSVKVRKRVRGQVNLRS</sequence>
<dbReference type="EMBL" id="BLXT01004373">
    <property type="protein sequence ID" value="GFO12200.1"/>
    <property type="molecule type" value="Genomic_DNA"/>
</dbReference>
<reference evidence="1 2" key="1">
    <citation type="journal article" date="2021" name="Elife">
        <title>Chloroplast acquisition without the gene transfer in kleptoplastic sea slugs, Plakobranchus ocellatus.</title>
        <authorList>
            <person name="Maeda T."/>
            <person name="Takahashi S."/>
            <person name="Yoshida T."/>
            <person name="Shimamura S."/>
            <person name="Takaki Y."/>
            <person name="Nagai Y."/>
            <person name="Toyoda A."/>
            <person name="Suzuki Y."/>
            <person name="Arimoto A."/>
            <person name="Ishii H."/>
            <person name="Satoh N."/>
            <person name="Nishiyama T."/>
            <person name="Hasebe M."/>
            <person name="Maruyama T."/>
            <person name="Minagawa J."/>
            <person name="Obokata J."/>
            <person name="Shigenobu S."/>
        </authorList>
    </citation>
    <scope>NUCLEOTIDE SEQUENCE [LARGE SCALE GENOMIC DNA]</scope>
</reference>